<dbReference type="Pfam" id="PF00864">
    <property type="entry name" value="P2X_receptor"/>
    <property type="match status" value="2"/>
</dbReference>
<keyword evidence="6" id="KW-0406">Ion transport</keyword>
<evidence type="ECO:0000256" key="8">
    <source>
        <dbReference type="ARBA" id="ARBA00023286"/>
    </source>
</evidence>
<dbReference type="PANTHER" id="PTHR10125:SF31">
    <property type="entry name" value="P2X RECEPTOR E"/>
    <property type="match status" value="1"/>
</dbReference>
<evidence type="ECO:0000256" key="10">
    <source>
        <dbReference type="SAM" id="Phobius"/>
    </source>
</evidence>
<organism evidence="11 12">
    <name type="scientific">Polyrhizophydium stewartii</name>
    <dbReference type="NCBI Taxonomy" id="2732419"/>
    <lineage>
        <taxon>Eukaryota</taxon>
        <taxon>Fungi</taxon>
        <taxon>Fungi incertae sedis</taxon>
        <taxon>Chytridiomycota</taxon>
        <taxon>Chytridiomycota incertae sedis</taxon>
        <taxon>Chytridiomycetes</taxon>
        <taxon>Rhizophydiales</taxon>
        <taxon>Rhizophydiales incertae sedis</taxon>
        <taxon>Polyrhizophydium</taxon>
    </lineage>
</organism>
<gene>
    <name evidence="11" type="ORF">HK105_206181</name>
</gene>
<name>A0ABR4N3X7_9FUNG</name>
<protein>
    <submittedName>
        <fullName evidence="11">Uncharacterized protein</fullName>
    </submittedName>
</protein>
<keyword evidence="12" id="KW-1185">Reference proteome</keyword>
<keyword evidence="5 10" id="KW-1133">Transmembrane helix</keyword>
<evidence type="ECO:0000256" key="3">
    <source>
        <dbReference type="ARBA" id="ARBA00022448"/>
    </source>
</evidence>
<keyword evidence="9" id="KW-0407">Ion channel</keyword>
<evidence type="ECO:0000256" key="9">
    <source>
        <dbReference type="ARBA" id="ARBA00023303"/>
    </source>
</evidence>
<dbReference type="Gene3D" id="1.10.287.940">
    <property type="entry name" value="atp-gated p2x4 ion channel"/>
    <property type="match status" value="2"/>
</dbReference>
<evidence type="ECO:0000256" key="5">
    <source>
        <dbReference type="ARBA" id="ARBA00022989"/>
    </source>
</evidence>
<comment type="subcellular location">
    <subcellularLocation>
        <location evidence="1">Endomembrane system</location>
    </subcellularLocation>
</comment>
<dbReference type="Proteomes" id="UP001527925">
    <property type="component" value="Unassembled WGS sequence"/>
</dbReference>
<feature type="transmembrane region" description="Helical" evidence="10">
    <location>
        <begin position="714"/>
        <end position="740"/>
    </location>
</feature>
<feature type="transmembrane region" description="Helical" evidence="10">
    <location>
        <begin position="20"/>
        <end position="37"/>
    </location>
</feature>
<comment type="similarity">
    <text evidence="2">Belongs to the P2X receptor family.</text>
</comment>
<evidence type="ECO:0000313" key="12">
    <source>
        <dbReference type="Proteomes" id="UP001527925"/>
    </source>
</evidence>
<evidence type="ECO:0000256" key="1">
    <source>
        <dbReference type="ARBA" id="ARBA00004308"/>
    </source>
</evidence>
<proteinExistence type="inferred from homology"/>
<dbReference type="EMBL" id="JADGIZ020000035">
    <property type="protein sequence ID" value="KAL2914237.1"/>
    <property type="molecule type" value="Genomic_DNA"/>
</dbReference>
<feature type="transmembrane region" description="Helical" evidence="10">
    <location>
        <begin position="413"/>
        <end position="431"/>
    </location>
</feature>
<feature type="transmembrane region" description="Helical" evidence="10">
    <location>
        <begin position="321"/>
        <end position="347"/>
    </location>
</feature>
<accession>A0ABR4N3X7</accession>
<evidence type="ECO:0000256" key="2">
    <source>
        <dbReference type="ARBA" id="ARBA00009848"/>
    </source>
</evidence>
<keyword evidence="3" id="KW-0813">Transport</keyword>
<evidence type="ECO:0000256" key="6">
    <source>
        <dbReference type="ARBA" id="ARBA00023065"/>
    </source>
</evidence>
<keyword evidence="7 10" id="KW-0472">Membrane</keyword>
<evidence type="ECO:0000256" key="4">
    <source>
        <dbReference type="ARBA" id="ARBA00022692"/>
    </source>
</evidence>
<dbReference type="PANTHER" id="PTHR10125">
    <property type="entry name" value="P2X PURINOCEPTOR"/>
    <property type="match status" value="1"/>
</dbReference>
<comment type="caution">
    <text evidence="11">The sequence shown here is derived from an EMBL/GenBank/DDBJ whole genome shotgun (WGS) entry which is preliminary data.</text>
</comment>
<reference evidence="11 12" key="1">
    <citation type="submission" date="2023-09" db="EMBL/GenBank/DDBJ databases">
        <title>Pangenome analysis of Batrachochytrium dendrobatidis and related Chytrids.</title>
        <authorList>
            <person name="Yacoub M.N."/>
            <person name="Stajich J.E."/>
            <person name="James T.Y."/>
        </authorList>
    </citation>
    <scope>NUCLEOTIDE SEQUENCE [LARGE SCALE GENOMIC DNA]</scope>
    <source>
        <strain evidence="11 12">JEL0888</strain>
    </source>
</reference>
<keyword evidence="4 10" id="KW-0812">Transmembrane</keyword>
<keyword evidence="8" id="KW-1071">Ligand-gated ion channel</keyword>
<dbReference type="InterPro" id="IPR059116">
    <property type="entry name" value="P2X_receptor"/>
</dbReference>
<sequence length="772" mass="84615">MLVYQTIKVVNIRDPYLGALYYALFILIFAYVLYNMFTQGTYLQKVPPIGGSVRTTVLLNTTSLPTPQYCKAGSYNTGGCLFWTHDQIAFPFSGELNTLFITTRVSFSTTVTPASRGCTSFLQGANTTGCAVPAYGDPTNLSSASYFIANIENLSLRVDHAIRGEFPQTFSQSKFLTQTTTNMKGRMLRGCDGDPNDVGKEFPAAELDTFTVGELLAYSTCSGPAVTLDTLASFPDVKPNEPWRSSGMLISVPIKYTNRETITNAGQIKYTYVPAIINNTEFKIVHYMTNADGSITYVNRHGIRLVFTQTGTIGQFEFVSLVLNLVTALALLSVATVIMETLMVTVFRNRKMYDALKVESSIDFGDPNAVNDAIEQGTDAALRVPKAIESPTKSFLTNESVRSVRIQDPRLGGLYYLFFLAIWAYILYNMFTQGTYLQKVPPVGGSVRATTLLPASTTTPLYCTPNTFNPNGCVFWTQDQIVFPFSGELNTVFITTRVTFSTTVTPASRGCANFSSAATTPACAPPSISDPTNVATSTFFVANVEDLSLRVDHAIRGEFPQTFSQSKFLTQTTSDMKGKMLRGCDGNPNDVGKEFSKQELDTFTLGELLAFATCSGPAVSLDNAAFFSGVKPKEPWRSSGMVISVPIKYNNRETITNAGEIKYAYVPAIVNNTEFKIVQQFTNADGSITYVNRHGVRIVFEQTGTIGQFDFVSLVLNLVTALALLSVATVIVEYLMLYALKDRKLYESLKYGQTVVLKKSGSVQQNSPIPAE</sequence>
<evidence type="ECO:0000313" key="11">
    <source>
        <dbReference type="EMBL" id="KAL2914237.1"/>
    </source>
</evidence>
<evidence type="ECO:0000256" key="7">
    <source>
        <dbReference type="ARBA" id="ARBA00023136"/>
    </source>
</evidence>